<evidence type="ECO:0000256" key="5">
    <source>
        <dbReference type="ARBA" id="ARBA00022741"/>
    </source>
</evidence>
<dbReference type="NCBIfam" id="TIGR01494">
    <property type="entry name" value="ATPase_P-type"/>
    <property type="match status" value="2"/>
</dbReference>
<comment type="similarity">
    <text evidence="2">Belongs to the cation transport ATPase (P-type) (TC 3.A.3) family. Type V subfamily.</text>
</comment>
<feature type="transmembrane region" description="Helical" evidence="12">
    <location>
        <begin position="363"/>
        <end position="382"/>
    </location>
</feature>
<gene>
    <name evidence="15" type="primary">atp13a2</name>
</gene>
<evidence type="ECO:0000256" key="1">
    <source>
        <dbReference type="ARBA" id="ARBA00004141"/>
    </source>
</evidence>
<dbReference type="NCBIfam" id="TIGR01657">
    <property type="entry name" value="P-ATPase-V"/>
    <property type="match status" value="1"/>
</dbReference>
<dbReference type="SFLD" id="SFLDG00002">
    <property type="entry name" value="C1.7:_P-type_atpase_like"/>
    <property type="match status" value="1"/>
</dbReference>
<feature type="domain" description="P-type ATPase A" evidence="13">
    <location>
        <begin position="233"/>
        <end position="327"/>
    </location>
</feature>
<feature type="transmembrane region" description="Helical" evidence="12">
    <location>
        <begin position="954"/>
        <end position="973"/>
    </location>
</feature>
<dbReference type="PANTHER" id="PTHR45630:SF2">
    <property type="entry name" value="POLYAMINE-TRANSPORTING ATPASE 13A2"/>
    <property type="match status" value="1"/>
</dbReference>
<evidence type="ECO:0000313" key="15">
    <source>
        <dbReference type="Ensembl" id="ENSTRUP00000015993.3"/>
    </source>
</evidence>
<dbReference type="InterPro" id="IPR023298">
    <property type="entry name" value="ATPase_P-typ_TM_dom_sf"/>
</dbReference>
<dbReference type="PRINTS" id="PR00119">
    <property type="entry name" value="CATATPASE"/>
</dbReference>
<keyword evidence="7" id="KW-0460">Magnesium</keyword>
<dbReference type="InterPro" id="IPR044492">
    <property type="entry name" value="P_typ_ATPase_HD_dom"/>
</dbReference>
<keyword evidence="4" id="KW-0479">Metal-binding</keyword>
<dbReference type="SUPFAM" id="SSF81653">
    <property type="entry name" value="Calcium ATPase, transduction domain A"/>
    <property type="match status" value="1"/>
</dbReference>
<dbReference type="InterPro" id="IPR023214">
    <property type="entry name" value="HAD_sf"/>
</dbReference>
<dbReference type="PROSITE" id="PS01229">
    <property type="entry name" value="COF_2"/>
    <property type="match status" value="1"/>
</dbReference>
<evidence type="ECO:0000259" key="14">
    <source>
        <dbReference type="Pfam" id="PF12409"/>
    </source>
</evidence>
<reference evidence="15" key="3">
    <citation type="submission" date="2025-09" db="UniProtKB">
        <authorList>
            <consortium name="Ensembl"/>
        </authorList>
    </citation>
    <scope>IDENTIFICATION</scope>
</reference>
<dbReference type="GO" id="GO:0046872">
    <property type="term" value="F:metal ion binding"/>
    <property type="evidence" value="ECO:0007669"/>
    <property type="project" value="UniProtKB-KW"/>
</dbReference>
<proteinExistence type="inferred from homology"/>
<dbReference type="Gene3D" id="3.40.50.1000">
    <property type="entry name" value="HAD superfamily/HAD-like"/>
    <property type="match status" value="1"/>
</dbReference>
<keyword evidence="5" id="KW-0547">Nucleotide-binding</keyword>
<dbReference type="AlphaFoldDB" id="H2SUA6"/>
<evidence type="ECO:0000313" key="16">
    <source>
        <dbReference type="Proteomes" id="UP000005226"/>
    </source>
</evidence>
<dbReference type="Ensembl" id="ENSTRUT00000016064.3">
    <property type="protein sequence ID" value="ENSTRUP00000015993.3"/>
    <property type="gene ID" value="ENSTRUG00000006519.3"/>
</dbReference>
<evidence type="ECO:0000256" key="9">
    <source>
        <dbReference type="ARBA" id="ARBA00022989"/>
    </source>
</evidence>
<dbReference type="GO" id="GO:0140358">
    <property type="term" value="F:P-type transmembrane transporter activity"/>
    <property type="evidence" value="ECO:0007669"/>
    <property type="project" value="InterPro"/>
</dbReference>
<dbReference type="GeneTree" id="ENSGT00940000159714"/>
<dbReference type="SUPFAM" id="SSF81665">
    <property type="entry name" value="Calcium ATPase, transmembrane domain M"/>
    <property type="match status" value="1"/>
</dbReference>
<feature type="domain" description="P5B-type ATPase N-terminal" evidence="14">
    <location>
        <begin position="1"/>
        <end position="115"/>
    </location>
</feature>
<keyword evidence="6" id="KW-0067">ATP-binding</keyword>
<dbReference type="HOGENOM" id="CLU_001828_0_0_1"/>
<dbReference type="InterPro" id="IPR059000">
    <property type="entry name" value="ATPase_P-type_domA"/>
</dbReference>
<dbReference type="InterPro" id="IPR001757">
    <property type="entry name" value="P_typ_ATPase"/>
</dbReference>
<accession>H2SUA6</accession>
<sequence>MDVQGYKWVRWRVWLCHLAAVLSLGLILIVFHWRPRLAVLARCVSCPLALADVLLITDRFGQKHVVEVLKEELEEGSLGLLEEFEDYEWRDTIQLYREEKTLLRYYLFEGIRYVWLSKRGTFCRVSVLSEDWTCKDLYGFQKGLSHLEQKFRKCIYGPNLIDVPVKSCASLLFEEVLNPFYIFQLCSITLWIIDNYYIYAACILVISVLSICISLYQIRKQSITLHKMAHYVTNVTVLRQSREEHVSSVDLVPGDCLIIPQEGLVLPCDVAVLAGECLVNESMLTGESVPVLKTPLPAGEETYSAESERRHTLYCGTHLIQTFLSYICIISSSGFFTAKGSLVSSIMYPQPINFRFYQDAAKFLLILGCLAFLGTIYSFLIIRSLDVVTIVVPPALPAAITTGTIYAQNRLKNKGIFCISPPRINVSGKLSIFCFDKTGTLTEEGLDVWGVMEGGPAGFSEMVPDPKLLPHGHMLSGLACCHTVTLFKDQPLGDPLELKMIESTGWLDAEFGGNRVLAVMRPPVQGRGAEGTSGKAVAIVQRFPFSSALQRMSVVTTTPQGCSAFAYIKGSPEMVASLCQEDTVPPQFSSQLQMFSSEGLRVLALAYKPLDRTDNLKTIERRELEKDMLFLGLLMMKNMVKPQSKEVINILRDAQLRCIMVTGKSIKLTAISVKTPTLTPYRTSKVITIGDWSFSRPNFGLLTRVCLKCLFVDVLPLQVLLRTTVFARMTPDQKTHLVKELQKLNYRVGMCGDGANDCGALRAADVGVSLSEAEASVASPFTSKSENISCVPMLISEGRCSLITSFSLFRYMALYSLCQFSSVLILYTLKTNLGDLQFLFVDICLMTSLALLMGRGGPSQELHACRPPASLLALPVLGSIFLHTCMIAAGQLAALFTTMSQEWWAELFQQRHRHRIQRGKMLTWGFGLCSRYIPLNSTTKIGQENLPNMENSSVFVLSGFQFIIMAVVVTKGYPHKKPLYYNRMFLCLVLLLFAVMTWLVIYPGEFLTETLKLYNFPDVQFKFLLVALAMIDLGMLNCLRLRRRPSKKRYKRLNDSLLNSPLWPPLSRPVLQSQRHPRQLASAPPCRTPSRTDS</sequence>
<dbReference type="GO" id="GO:0061909">
    <property type="term" value="P:autophagosome-lysosome fusion"/>
    <property type="evidence" value="ECO:0007669"/>
    <property type="project" value="TreeGrafter"/>
</dbReference>
<protein>
    <submittedName>
        <fullName evidence="15">ATPase cation transporting 13A2</fullName>
    </submittedName>
</protein>
<dbReference type="FunFam" id="2.70.150.10:FF:000060">
    <property type="entry name" value="Cation-transporting ATPase"/>
    <property type="match status" value="1"/>
</dbReference>
<dbReference type="GO" id="GO:0015203">
    <property type="term" value="F:polyamine transmembrane transporter activity"/>
    <property type="evidence" value="ECO:0007669"/>
    <property type="project" value="TreeGrafter"/>
</dbReference>
<dbReference type="InterPro" id="IPR047819">
    <property type="entry name" value="P5A-ATPase_N"/>
</dbReference>
<feature type="transmembrane region" description="Helical" evidence="12">
    <location>
        <begin position="874"/>
        <end position="897"/>
    </location>
</feature>
<feature type="transmembrane region" description="Helical" evidence="12">
    <location>
        <begin position="198"/>
        <end position="218"/>
    </location>
</feature>
<dbReference type="GO" id="GO:0031902">
    <property type="term" value="C:late endosome membrane"/>
    <property type="evidence" value="ECO:0007669"/>
    <property type="project" value="TreeGrafter"/>
</dbReference>
<dbReference type="SUPFAM" id="SSF56784">
    <property type="entry name" value="HAD-like"/>
    <property type="match status" value="1"/>
</dbReference>
<evidence type="ECO:0000256" key="6">
    <source>
        <dbReference type="ARBA" id="ARBA00022840"/>
    </source>
</evidence>
<keyword evidence="8" id="KW-1278">Translocase</keyword>
<dbReference type="GO" id="GO:0005524">
    <property type="term" value="F:ATP binding"/>
    <property type="evidence" value="ECO:0007669"/>
    <property type="project" value="UniProtKB-KW"/>
</dbReference>
<name>H2SUA6_TAKRU</name>
<evidence type="ECO:0000259" key="13">
    <source>
        <dbReference type="Pfam" id="PF00122"/>
    </source>
</evidence>
<feature type="transmembrane region" description="Helical" evidence="12">
    <location>
        <begin position="836"/>
        <end position="854"/>
    </location>
</feature>
<feature type="transmembrane region" description="Helical" evidence="12">
    <location>
        <begin position="808"/>
        <end position="829"/>
    </location>
</feature>
<evidence type="ECO:0000256" key="3">
    <source>
        <dbReference type="ARBA" id="ARBA00022692"/>
    </source>
</evidence>
<dbReference type="GO" id="GO:0016887">
    <property type="term" value="F:ATP hydrolysis activity"/>
    <property type="evidence" value="ECO:0007669"/>
    <property type="project" value="InterPro"/>
</dbReference>
<feature type="transmembrane region" description="Helical" evidence="12">
    <location>
        <begin position="1021"/>
        <end position="1039"/>
    </location>
</feature>
<dbReference type="InterPro" id="IPR023299">
    <property type="entry name" value="ATPase_P-typ_cyto_dom_N"/>
</dbReference>
<dbReference type="Pfam" id="PF13246">
    <property type="entry name" value="Cation_ATPase"/>
    <property type="match status" value="1"/>
</dbReference>
<dbReference type="InterPro" id="IPR006544">
    <property type="entry name" value="P-type_TPase_V"/>
</dbReference>
<dbReference type="Gene3D" id="2.70.150.10">
    <property type="entry name" value="Calcium-transporting ATPase, cytoplasmic transduction domain A"/>
    <property type="match status" value="1"/>
</dbReference>
<evidence type="ECO:0000256" key="4">
    <source>
        <dbReference type="ARBA" id="ARBA00022723"/>
    </source>
</evidence>
<reference evidence="15" key="2">
    <citation type="submission" date="2025-08" db="UniProtKB">
        <authorList>
            <consortium name="Ensembl"/>
        </authorList>
    </citation>
    <scope>IDENTIFICATION</scope>
</reference>
<keyword evidence="16" id="KW-1185">Reference proteome</keyword>
<reference evidence="15 16" key="1">
    <citation type="journal article" date="2011" name="Genome Biol. Evol.">
        <title>Integration of the genetic map and genome assembly of fugu facilitates insights into distinct features of genome evolution in teleosts and mammals.</title>
        <authorList>
            <person name="Kai W."/>
            <person name="Kikuchi K."/>
            <person name="Tohari S."/>
            <person name="Chew A.K."/>
            <person name="Tay A."/>
            <person name="Fujiwara A."/>
            <person name="Hosoya S."/>
            <person name="Suetake H."/>
            <person name="Naruse K."/>
            <person name="Brenner S."/>
            <person name="Suzuki Y."/>
            <person name="Venkatesh B."/>
        </authorList>
    </citation>
    <scope>NUCLEOTIDE SEQUENCE [LARGE SCALE GENOMIC DNA]</scope>
</reference>
<dbReference type="GO" id="GO:0019829">
    <property type="term" value="F:ATPase-coupled monoatomic cation transmembrane transporter activity"/>
    <property type="evidence" value="ECO:0007669"/>
    <property type="project" value="TreeGrafter"/>
</dbReference>
<dbReference type="InterPro" id="IPR018303">
    <property type="entry name" value="ATPase_P-typ_P_site"/>
</dbReference>
<dbReference type="GO" id="GO:0006874">
    <property type="term" value="P:intracellular calcium ion homeostasis"/>
    <property type="evidence" value="ECO:0007669"/>
    <property type="project" value="TreeGrafter"/>
</dbReference>
<feature type="transmembrane region" description="Helical" evidence="12">
    <location>
        <begin position="12"/>
        <end position="33"/>
    </location>
</feature>
<dbReference type="PANTHER" id="PTHR45630">
    <property type="entry name" value="CATION-TRANSPORTING ATPASE-RELATED"/>
    <property type="match status" value="1"/>
</dbReference>
<dbReference type="Pfam" id="PF12409">
    <property type="entry name" value="P5-ATPase"/>
    <property type="match status" value="1"/>
</dbReference>
<keyword evidence="3 12" id="KW-0812">Transmembrane</keyword>
<dbReference type="InterPro" id="IPR008250">
    <property type="entry name" value="ATPase_P-typ_transduc_dom_A_sf"/>
</dbReference>
<dbReference type="PROSITE" id="PS00154">
    <property type="entry name" value="ATPASE_E1_E2"/>
    <property type="match status" value="1"/>
</dbReference>
<dbReference type="SFLD" id="SFLDS00003">
    <property type="entry name" value="Haloacid_Dehalogenase"/>
    <property type="match status" value="1"/>
</dbReference>
<dbReference type="FunFam" id="1.20.1110.10:FF:000023">
    <property type="entry name" value="Cation-transporting ATPase"/>
    <property type="match status" value="1"/>
</dbReference>
<evidence type="ECO:0000256" key="7">
    <source>
        <dbReference type="ARBA" id="ARBA00022842"/>
    </source>
</evidence>
<dbReference type="Proteomes" id="UP000005226">
    <property type="component" value="Chromosome 3"/>
</dbReference>
<evidence type="ECO:0000256" key="12">
    <source>
        <dbReference type="SAM" id="Phobius"/>
    </source>
</evidence>
<organism evidence="15 16">
    <name type="scientific">Takifugu rubripes</name>
    <name type="common">Japanese pufferfish</name>
    <name type="synonym">Fugu rubripes</name>
    <dbReference type="NCBI Taxonomy" id="31033"/>
    <lineage>
        <taxon>Eukaryota</taxon>
        <taxon>Metazoa</taxon>
        <taxon>Chordata</taxon>
        <taxon>Craniata</taxon>
        <taxon>Vertebrata</taxon>
        <taxon>Euteleostomi</taxon>
        <taxon>Actinopterygii</taxon>
        <taxon>Neopterygii</taxon>
        <taxon>Teleostei</taxon>
        <taxon>Neoteleostei</taxon>
        <taxon>Acanthomorphata</taxon>
        <taxon>Eupercaria</taxon>
        <taxon>Tetraodontiformes</taxon>
        <taxon>Tetradontoidea</taxon>
        <taxon>Tetraodontidae</taxon>
        <taxon>Takifugu</taxon>
    </lineage>
</organism>
<keyword evidence="9 12" id="KW-1133">Transmembrane helix</keyword>
<feature type="region of interest" description="Disordered" evidence="11">
    <location>
        <begin position="1072"/>
        <end position="1094"/>
    </location>
</feature>
<dbReference type="InterPro" id="IPR036412">
    <property type="entry name" value="HAD-like_sf"/>
</dbReference>
<evidence type="ECO:0000256" key="10">
    <source>
        <dbReference type="ARBA" id="ARBA00023136"/>
    </source>
</evidence>
<dbReference type="Gene3D" id="3.40.1110.10">
    <property type="entry name" value="Calcium-transporting ATPase, cytoplasmic domain N"/>
    <property type="match status" value="1"/>
</dbReference>
<keyword evidence="10 12" id="KW-0472">Membrane</keyword>
<dbReference type="SUPFAM" id="SSF81660">
    <property type="entry name" value="Metal cation-transporting ATPase, ATP-binding domain N"/>
    <property type="match status" value="1"/>
</dbReference>
<dbReference type="GO" id="GO:0016243">
    <property type="term" value="P:regulation of autophagosome size"/>
    <property type="evidence" value="ECO:0007669"/>
    <property type="project" value="TreeGrafter"/>
</dbReference>
<dbReference type="Pfam" id="PF00122">
    <property type="entry name" value="E1-E2_ATPase"/>
    <property type="match status" value="1"/>
</dbReference>
<evidence type="ECO:0000256" key="2">
    <source>
        <dbReference type="ARBA" id="ARBA00006000"/>
    </source>
</evidence>
<evidence type="ECO:0000256" key="11">
    <source>
        <dbReference type="SAM" id="MobiDB-lite"/>
    </source>
</evidence>
<dbReference type="SFLD" id="SFLDF00027">
    <property type="entry name" value="p-type_atpase"/>
    <property type="match status" value="1"/>
</dbReference>
<evidence type="ECO:0000256" key="8">
    <source>
        <dbReference type="ARBA" id="ARBA00022967"/>
    </source>
</evidence>
<comment type="subcellular location">
    <subcellularLocation>
        <location evidence="1">Membrane</location>
        <topology evidence="1">Multi-pass membrane protein</topology>
    </subcellularLocation>
</comment>
<dbReference type="GO" id="GO:0010821">
    <property type="term" value="P:regulation of mitochondrion organization"/>
    <property type="evidence" value="ECO:0007669"/>
    <property type="project" value="TreeGrafter"/>
</dbReference>
<feature type="transmembrane region" description="Helical" evidence="12">
    <location>
        <begin position="980"/>
        <end position="1001"/>
    </location>
</feature>
<dbReference type="PRINTS" id="PR00121">
    <property type="entry name" value="NAKATPASE"/>
</dbReference>